<evidence type="ECO:0000256" key="5">
    <source>
        <dbReference type="ARBA" id="ARBA00022989"/>
    </source>
</evidence>
<gene>
    <name evidence="11" type="ORF">PPL_08067</name>
</gene>
<dbReference type="SUPFAM" id="SSF161111">
    <property type="entry name" value="Cation efflux protein transmembrane domain-like"/>
    <property type="match status" value="1"/>
</dbReference>
<feature type="transmembrane region" description="Helical" evidence="9">
    <location>
        <begin position="166"/>
        <end position="186"/>
    </location>
</feature>
<feature type="transmembrane region" description="Helical" evidence="9">
    <location>
        <begin position="317"/>
        <end position="336"/>
    </location>
</feature>
<organism evidence="11 12">
    <name type="scientific">Heterostelium pallidum (strain ATCC 26659 / Pp 5 / PN500)</name>
    <name type="common">Cellular slime mold</name>
    <name type="synonym">Polysphondylium pallidum</name>
    <dbReference type="NCBI Taxonomy" id="670386"/>
    <lineage>
        <taxon>Eukaryota</taxon>
        <taxon>Amoebozoa</taxon>
        <taxon>Evosea</taxon>
        <taxon>Eumycetozoa</taxon>
        <taxon>Dictyostelia</taxon>
        <taxon>Acytosteliales</taxon>
        <taxon>Acytosteliaceae</taxon>
        <taxon>Heterostelium</taxon>
    </lineage>
</organism>
<proteinExistence type="inferred from homology"/>
<dbReference type="EMBL" id="ADBJ01000037">
    <property type="protein sequence ID" value="EFA78612.1"/>
    <property type="molecule type" value="Genomic_DNA"/>
</dbReference>
<dbReference type="NCBIfam" id="TIGR01297">
    <property type="entry name" value="CDF"/>
    <property type="match status" value="1"/>
</dbReference>
<feature type="transmembrane region" description="Helical" evidence="9">
    <location>
        <begin position="400"/>
        <end position="420"/>
    </location>
</feature>
<sequence>MKKHVRSGEMMRYSKNSQSVILLLFGSKGLRVCSVIVAFFLLQSMSVVNVAAYTTLIASLLFAANEKLWLSIPQLKSTQLTQIALFSALYTVVALLWNTGLKYIGPLGTILLTDYTFETYPVLFNNIQSGNFIGNDIGRATLMLIIGYITIPLFGSVATENGLPLIGYQLPLFGGLCLFIYSLLGYKSGMIYKWHHSGSLDNSGSSTIGARQSPWKSKIYVLGLLGSSVILFSLKLLEYLISTPSIYNNINSLAFIPTFYQFIQLLFISLFGIFLNHHFDTVIEQQLGFLIFSKASLTASFILCILIGLFYGFSTLFTPFIIGSFILIITGMENNINNTIHILFSKSGGAGGYMDQVGGIIGSMPMVGAIGGTGLTSAGAANIMKDIVKQIIEKPTSRRIFTFLVVNLMFMFVEMAYGIWTNSLGLITDACHMLFDATALFIALVAEVISQWKPTESFSYGYGRVQILSGFVNGIFLIFIAITILMESIERLMEPPEINTDKLLLVSVLGFLVNMVGVFSFHGDHGHSHGGGGGGHSHGHHGHSHGGSAHDEPNQPKKRSVNIDGVFLHLLADTLGSVGVIVSSLIIQIWGYTLADPICSLCISILIFLSVIPLITNTAKTLLQCTPEPIHENINQIIGQITNITGVIGYTDFHFWSHSEEIVVGTIKVIADPAASEKKLRKSIAAVLKENKVTSPTIEIIKNKQSLTEST</sequence>
<dbReference type="RefSeq" id="XP_020430736.1">
    <property type="nucleotide sequence ID" value="XM_020578897.1"/>
</dbReference>
<feature type="transmembrane region" description="Helical" evidence="9">
    <location>
        <begin position="219"/>
        <end position="241"/>
    </location>
</feature>
<dbReference type="STRING" id="670386.D3BII8"/>
<comment type="caution">
    <text evidence="11">The sequence shown here is derived from an EMBL/GenBank/DDBJ whole genome shotgun (WGS) entry which is preliminary data.</text>
</comment>
<feature type="transmembrane region" description="Helical" evidence="9">
    <location>
        <begin position="287"/>
        <end position="311"/>
    </location>
</feature>
<keyword evidence="3" id="KW-0813">Transport</keyword>
<dbReference type="OMA" id="MFVEMAY"/>
<keyword evidence="5 9" id="KW-1133">Transmembrane helix</keyword>
<evidence type="ECO:0000256" key="7">
    <source>
        <dbReference type="ARBA" id="ARBA00023136"/>
    </source>
</evidence>
<name>D3BII8_HETP5</name>
<dbReference type="InterPro" id="IPR058533">
    <property type="entry name" value="Cation_efflux_TM"/>
</dbReference>
<dbReference type="Gene3D" id="1.20.1510.10">
    <property type="entry name" value="Cation efflux protein transmembrane domain"/>
    <property type="match status" value="1"/>
</dbReference>
<keyword evidence="12" id="KW-1185">Reference proteome</keyword>
<feature type="transmembrane region" description="Helical" evidence="9">
    <location>
        <begin position="566"/>
        <end position="589"/>
    </location>
</feature>
<keyword evidence="4 9" id="KW-0812">Transmembrane</keyword>
<comment type="subcellular location">
    <subcellularLocation>
        <location evidence="1">Membrane</location>
        <topology evidence="1">Multi-pass membrane protein</topology>
    </subcellularLocation>
</comment>
<evidence type="ECO:0000256" key="1">
    <source>
        <dbReference type="ARBA" id="ARBA00004141"/>
    </source>
</evidence>
<dbReference type="GO" id="GO:0006882">
    <property type="term" value="P:intracellular zinc ion homeostasis"/>
    <property type="evidence" value="ECO:0007669"/>
    <property type="project" value="InterPro"/>
</dbReference>
<dbReference type="Pfam" id="PF01545">
    <property type="entry name" value="Cation_efflux"/>
    <property type="match status" value="1"/>
</dbReference>
<dbReference type="GO" id="GO:0005385">
    <property type="term" value="F:zinc ion transmembrane transporter activity"/>
    <property type="evidence" value="ECO:0007669"/>
    <property type="project" value="InterPro"/>
</dbReference>
<dbReference type="GeneID" id="31363547"/>
<dbReference type="FunCoup" id="D3BII8">
    <property type="interactions" value="69"/>
</dbReference>
<protein>
    <submittedName>
        <fullName evidence="11">Putative zinc transporter</fullName>
    </submittedName>
</protein>
<dbReference type="AlphaFoldDB" id="D3BII8"/>
<feature type="region of interest" description="Disordered" evidence="8">
    <location>
        <begin position="527"/>
        <end position="555"/>
    </location>
</feature>
<dbReference type="GO" id="GO:0016020">
    <property type="term" value="C:membrane"/>
    <property type="evidence" value="ECO:0007669"/>
    <property type="project" value="UniProtKB-SubCell"/>
</dbReference>
<feature type="transmembrane region" description="Helical" evidence="9">
    <location>
        <begin position="595"/>
        <end position="615"/>
    </location>
</feature>
<evidence type="ECO:0000256" key="3">
    <source>
        <dbReference type="ARBA" id="ARBA00022448"/>
    </source>
</evidence>
<dbReference type="InterPro" id="IPR002524">
    <property type="entry name" value="Cation_efflux"/>
</dbReference>
<reference evidence="11 12" key="1">
    <citation type="journal article" date="2011" name="Genome Res.">
        <title>Phylogeny-wide analysis of social amoeba genomes highlights ancient origins for complex intercellular communication.</title>
        <authorList>
            <person name="Heidel A.J."/>
            <person name="Lawal H.M."/>
            <person name="Felder M."/>
            <person name="Schilde C."/>
            <person name="Helps N.R."/>
            <person name="Tunggal B."/>
            <person name="Rivero F."/>
            <person name="John U."/>
            <person name="Schleicher M."/>
            <person name="Eichinger L."/>
            <person name="Platzer M."/>
            <person name="Noegel A.A."/>
            <person name="Schaap P."/>
            <person name="Gloeckner G."/>
        </authorList>
    </citation>
    <scope>NUCLEOTIDE SEQUENCE [LARGE SCALE GENOMIC DNA]</scope>
    <source>
        <strain evidence="12">ATCC 26659 / Pp 5 / PN500</strain>
    </source>
</reference>
<feature type="domain" description="Cation efflux protein transmembrane" evidence="10">
    <location>
        <begin position="400"/>
        <end position="623"/>
    </location>
</feature>
<evidence type="ECO:0000259" key="10">
    <source>
        <dbReference type="Pfam" id="PF01545"/>
    </source>
</evidence>
<evidence type="ECO:0000256" key="2">
    <source>
        <dbReference type="ARBA" id="ARBA00008873"/>
    </source>
</evidence>
<comment type="similarity">
    <text evidence="2">Belongs to the cation diffusion facilitator (CDF) transporter (TC 2.A.4) family. SLC30A subfamily.</text>
</comment>
<dbReference type="InterPro" id="IPR045316">
    <property type="entry name" value="Msc2-like"/>
</dbReference>
<feature type="transmembrane region" description="Helical" evidence="9">
    <location>
        <begin position="77"/>
        <end position="97"/>
    </location>
</feature>
<feature type="transmembrane region" description="Helical" evidence="9">
    <location>
        <begin position="20"/>
        <end position="41"/>
    </location>
</feature>
<evidence type="ECO:0000256" key="6">
    <source>
        <dbReference type="ARBA" id="ARBA00023065"/>
    </source>
</evidence>
<dbReference type="GO" id="GO:0031410">
    <property type="term" value="C:cytoplasmic vesicle"/>
    <property type="evidence" value="ECO:0007669"/>
    <property type="project" value="TreeGrafter"/>
</dbReference>
<evidence type="ECO:0000256" key="8">
    <source>
        <dbReference type="SAM" id="MobiDB-lite"/>
    </source>
</evidence>
<dbReference type="PANTHER" id="PTHR45755:SF4">
    <property type="entry name" value="ZINC TRANSPORTER 7"/>
    <property type="match status" value="1"/>
</dbReference>
<dbReference type="FunFam" id="1.20.1510.10:FF:000014">
    <property type="entry name" value="Cation efflux protein/ zinc transporter"/>
    <property type="match status" value="1"/>
</dbReference>
<feature type="transmembrane region" description="Helical" evidence="9">
    <location>
        <begin position="426"/>
        <end position="446"/>
    </location>
</feature>
<evidence type="ECO:0000256" key="4">
    <source>
        <dbReference type="ARBA" id="ARBA00022692"/>
    </source>
</evidence>
<evidence type="ECO:0000256" key="9">
    <source>
        <dbReference type="SAM" id="Phobius"/>
    </source>
</evidence>
<feature type="transmembrane region" description="Helical" evidence="9">
    <location>
        <begin position="253"/>
        <end position="275"/>
    </location>
</feature>
<dbReference type="GO" id="GO:1904257">
    <property type="term" value="P:zinc ion import into Golgi lumen"/>
    <property type="evidence" value="ECO:0007669"/>
    <property type="project" value="TreeGrafter"/>
</dbReference>
<keyword evidence="7 9" id="KW-0472">Membrane</keyword>
<feature type="transmembrane region" description="Helical" evidence="9">
    <location>
        <begin position="504"/>
        <end position="521"/>
    </location>
</feature>
<keyword evidence="6" id="KW-0406">Ion transport</keyword>
<dbReference type="PANTHER" id="PTHR45755">
    <property type="match status" value="1"/>
</dbReference>
<evidence type="ECO:0000313" key="11">
    <source>
        <dbReference type="EMBL" id="EFA78612.1"/>
    </source>
</evidence>
<dbReference type="GO" id="GO:0005794">
    <property type="term" value="C:Golgi apparatus"/>
    <property type="evidence" value="ECO:0007669"/>
    <property type="project" value="TreeGrafter"/>
</dbReference>
<feature type="transmembrane region" description="Helical" evidence="9">
    <location>
        <begin position="47"/>
        <end position="65"/>
    </location>
</feature>
<accession>D3BII8</accession>
<dbReference type="Proteomes" id="UP000001396">
    <property type="component" value="Unassembled WGS sequence"/>
</dbReference>
<dbReference type="InParanoid" id="D3BII8"/>
<feature type="transmembrane region" description="Helical" evidence="9">
    <location>
        <begin position="467"/>
        <end position="484"/>
    </location>
</feature>
<feature type="transmembrane region" description="Helical" evidence="9">
    <location>
        <begin position="136"/>
        <end position="154"/>
    </location>
</feature>
<dbReference type="InterPro" id="IPR027469">
    <property type="entry name" value="Cation_efflux_TMD_sf"/>
</dbReference>
<evidence type="ECO:0000313" key="12">
    <source>
        <dbReference type="Proteomes" id="UP000001396"/>
    </source>
</evidence>